<dbReference type="PANTHER" id="PTHR30085">
    <property type="entry name" value="AMINO ACID ABC TRANSPORTER PERMEASE"/>
    <property type="match status" value="1"/>
</dbReference>
<keyword evidence="7" id="KW-1185">Reference proteome</keyword>
<name>A0A0H2LPT7_VARPD</name>
<gene>
    <name evidence="6" type="primary">gltI7</name>
    <name evidence="6" type="ORF">VPARA_65520</name>
</gene>
<dbReference type="SUPFAM" id="SSF53850">
    <property type="entry name" value="Periplasmic binding protein-like II"/>
    <property type="match status" value="1"/>
</dbReference>
<dbReference type="Proteomes" id="UP000035170">
    <property type="component" value="Unassembled WGS sequence"/>
</dbReference>
<dbReference type="GO" id="GO:0006865">
    <property type="term" value="P:amino acid transport"/>
    <property type="evidence" value="ECO:0007669"/>
    <property type="project" value="TreeGrafter"/>
</dbReference>
<comment type="similarity">
    <text evidence="1">Belongs to the bacterial solute-binding protein 3 family.</text>
</comment>
<feature type="signal peptide" evidence="4">
    <location>
        <begin position="1"/>
        <end position="22"/>
    </location>
</feature>
<evidence type="ECO:0000256" key="4">
    <source>
        <dbReference type="SAM" id="SignalP"/>
    </source>
</evidence>
<dbReference type="SMART" id="SM00062">
    <property type="entry name" value="PBPb"/>
    <property type="match status" value="1"/>
</dbReference>
<dbReference type="GO" id="GO:0005576">
    <property type="term" value="C:extracellular region"/>
    <property type="evidence" value="ECO:0007669"/>
    <property type="project" value="TreeGrafter"/>
</dbReference>
<accession>A0A0H2LPT7</accession>
<feature type="chain" id="PRO_5002596195" evidence="4">
    <location>
        <begin position="23"/>
        <end position="297"/>
    </location>
</feature>
<dbReference type="Pfam" id="PF00497">
    <property type="entry name" value="SBP_bac_3"/>
    <property type="match status" value="1"/>
</dbReference>
<proteinExistence type="inferred from homology"/>
<evidence type="ECO:0000259" key="5">
    <source>
        <dbReference type="SMART" id="SM00062"/>
    </source>
</evidence>
<evidence type="ECO:0000313" key="7">
    <source>
        <dbReference type="Proteomes" id="UP000035170"/>
    </source>
</evidence>
<sequence length="297" mass="32202">MNFKLSLALGASVALICGAAAAQESPTLRKIKESGTVQIGSRDTQIPFSYKTGAESAPIGFTNEICLKVVDAIKAKLGLSKIEVRYTLLNSTNRIPLVQNGTVDLDCATTTNTVQRQQQVDFAPSHFVTNITAAVKKNSGINSIADLQGKTVATVAGSTSMQLLRGFRKTENIEVQEIAGKDTADAFLLLASDRAVAYVLDDVQLAGLIANQPNASDYKLLKDVLRQEPYGIMMRKDDPEFKAVVDQAVTEMMKSGAIDKLYAKWFMAPIPPRNVNLNFPMSDAVREAYKNPNNKGV</sequence>
<keyword evidence="3 4" id="KW-0732">Signal</keyword>
<reference evidence="6 7" key="1">
    <citation type="submission" date="2015-03" db="EMBL/GenBank/DDBJ databases">
        <title>Genome sequence of Variovorax paradoxus TBEA6.</title>
        <authorList>
            <person name="Poehlein A."/>
            <person name="Schuldes J."/>
            <person name="Wuebbeler J.H."/>
            <person name="Hiessl S."/>
            <person name="Steinbuechel A."/>
            <person name="Daniel R."/>
        </authorList>
    </citation>
    <scope>NUCLEOTIDE SEQUENCE [LARGE SCALE GENOMIC DNA]</scope>
    <source>
        <strain evidence="6 7">TBEA6</strain>
    </source>
</reference>
<dbReference type="InterPro" id="IPR051455">
    <property type="entry name" value="Bact_solute-bind_prot3"/>
</dbReference>
<dbReference type="RefSeq" id="WP_021008593.1">
    <property type="nucleotide sequence ID" value="NZ_JZWI01000056.1"/>
</dbReference>
<evidence type="ECO:0000313" key="6">
    <source>
        <dbReference type="EMBL" id="KLN52343.1"/>
    </source>
</evidence>
<evidence type="ECO:0000256" key="1">
    <source>
        <dbReference type="ARBA" id="ARBA00010333"/>
    </source>
</evidence>
<keyword evidence="2" id="KW-0813">Transport</keyword>
<dbReference type="GO" id="GO:0030288">
    <property type="term" value="C:outer membrane-bounded periplasmic space"/>
    <property type="evidence" value="ECO:0007669"/>
    <property type="project" value="TreeGrafter"/>
</dbReference>
<evidence type="ECO:0000256" key="3">
    <source>
        <dbReference type="ARBA" id="ARBA00022729"/>
    </source>
</evidence>
<organism evidence="6 7">
    <name type="scientific">Variovorax paradoxus</name>
    <dbReference type="NCBI Taxonomy" id="34073"/>
    <lineage>
        <taxon>Bacteria</taxon>
        <taxon>Pseudomonadati</taxon>
        <taxon>Pseudomonadota</taxon>
        <taxon>Betaproteobacteria</taxon>
        <taxon>Burkholderiales</taxon>
        <taxon>Comamonadaceae</taxon>
        <taxon>Variovorax</taxon>
    </lineage>
</organism>
<dbReference type="AlphaFoldDB" id="A0A0H2LPT7"/>
<dbReference type="EMBL" id="JZWI01000056">
    <property type="protein sequence ID" value="KLN52343.1"/>
    <property type="molecule type" value="Genomic_DNA"/>
</dbReference>
<dbReference type="PANTHER" id="PTHR30085:SF2">
    <property type="entry name" value="GLUTAMATE_ASPARTATE IMPORT SOLUTE-BINDING PROTEIN"/>
    <property type="match status" value="1"/>
</dbReference>
<comment type="caution">
    <text evidence="6">The sequence shown here is derived from an EMBL/GenBank/DDBJ whole genome shotgun (WGS) entry which is preliminary data.</text>
</comment>
<protein>
    <submittedName>
        <fullName evidence="6">Glutamate/aspartate periplasmic-binding protein</fullName>
    </submittedName>
</protein>
<dbReference type="InterPro" id="IPR001638">
    <property type="entry name" value="Solute-binding_3/MltF_N"/>
</dbReference>
<feature type="domain" description="Solute-binding protein family 3/N-terminal" evidence="5">
    <location>
        <begin position="36"/>
        <end position="269"/>
    </location>
</feature>
<dbReference type="PATRIC" id="fig|34073.19.peg.6750"/>
<dbReference type="CDD" id="cd13688">
    <property type="entry name" value="PBP2_GltI_DEBP"/>
    <property type="match status" value="1"/>
</dbReference>
<dbReference type="Gene3D" id="3.40.190.10">
    <property type="entry name" value="Periplasmic binding protein-like II"/>
    <property type="match status" value="2"/>
</dbReference>
<evidence type="ECO:0000256" key="2">
    <source>
        <dbReference type="ARBA" id="ARBA00022448"/>
    </source>
</evidence>